<sequence length="412" mass="46482">MDVPVVKILTGVRRCGKSTLLDMVADEAAVKDPQARQVRLNLESREGLDIRTASALMEHLGALLPDRNARAHVFLDEIQQVPGWEDVVNALRVDWNCDLYLTGSNSTMLASELSTHLAGRFVEFPIRPLAFREFVELRHPDGATRSETQELFERYLVLGGFPVLKYFDADTQAAVQYLDSLLDTVVVKDVIEHFSIRDVDMFRRILRYCVAHVGRTFSAQSVSRYIRSEGRSVSVDTVLAYLRHCAEAYLVDKVPRLDVVSKQLLRADEKYYVVDQGLRTALGFDNRADVELALENIVHGELRSRGYTVEVGWRGAKEVDFVARRGERTWYVQVSYLLADQATAGREFGVLEAIPDNHPKTVVSMDPITRGRNGIEHVNIVDFLMADPLNDQGRMNTWSKGPATRFQGRAQG</sequence>
<comment type="caution">
    <text evidence="3">The sequence shown here is derived from an EMBL/GenBank/DDBJ whole genome shotgun (WGS) entry which is preliminary data.</text>
</comment>
<dbReference type="InterPro" id="IPR025420">
    <property type="entry name" value="DUF4143"/>
</dbReference>
<dbReference type="Proteomes" id="UP000280819">
    <property type="component" value="Unassembled WGS sequence"/>
</dbReference>
<name>A0A3P1T4B1_9ACTN</name>
<gene>
    <name evidence="3" type="ORF">EII34_11060</name>
</gene>
<evidence type="ECO:0000259" key="2">
    <source>
        <dbReference type="Pfam" id="PF13635"/>
    </source>
</evidence>
<dbReference type="InterPro" id="IPR041682">
    <property type="entry name" value="AAA_14"/>
</dbReference>
<feature type="domain" description="AAA" evidence="1">
    <location>
        <begin position="6"/>
        <end position="134"/>
    </location>
</feature>
<evidence type="ECO:0000313" key="4">
    <source>
        <dbReference type="Proteomes" id="UP000280819"/>
    </source>
</evidence>
<organism evidence="3 4">
    <name type="scientific">Arachnia propionica</name>
    <dbReference type="NCBI Taxonomy" id="1750"/>
    <lineage>
        <taxon>Bacteria</taxon>
        <taxon>Bacillati</taxon>
        <taxon>Actinomycetota</taxon>
        <taxon>Actinomycetes</taxon>
        <taxon>Propionibacteriales</taxon>
        <taxon>Propionibacteriaceae</taxon>
        <taxon>Arachnia</taxon>
    </lineage>
</organism>
<feature type="domain" description="DUF4143" evidence="2">
    <location>
        <begin position="188"/>
        <end position="335"/>
    </location>
</feature>
<accession>A0A3P1T4B1</accession>
<protein>
    <submittedName>
        <fullName evidence="3">ATP-binding protein</fullName>
    </submittedName>
</protein>
<dbReference type="GO" id="GO:0005524">
    <property type="term" value="F:ATP binding"/>
    <property type="evidence" value="ECO:0007669"/>
    <property type="project" value="UniProtKB-KW"/>
</dbReference>
<keyword evidence="3" id="KW-0547">Nucleotide-binding</keyword>
<dbReference type="PANTHER" id="PTHR33295:SF20">
    <property type="entry name" value="ATPASE"/>
    <property type="match status" value="1"/>
</dbReference>
<proteinExistence type="predicted"/>
<dbReference type="Pfam" id="PF13173">
    <property type="entry name" value="AAA_14"/>
    <property type="match status" value="1"/>
</dbReference>
<evidence type="ECO:0000313" key="3">
    <source>
        <dbReference type="EMBL" id="RRD04209.1"/>
    </source>
</evidence>
<dbReference type="InterPro" id="IPR027417">
    <property type="entry name" value="P-loop_NTPase"/>
</dbReference>
<dbReference type="OrthoDB" id="9801684at2"/>
<dbReference type="Pfam" id="PF13635">
    <property type="entry name" value="DUF4143"/>
    <property type="match status" value="1"/>
</dbReference>
<dbReference type="AlphaFoldDB" id="A0A3P1T4B1"/>
<reference evidence="3 4" key="1">
    <citation type="submission" date="2018-11" db="EMBL/GenBank/DDBJ databases">
        <title>Genomes From Bacteria Associated with the Canine Oral Cavity: a Test Case for Automated Genome-Based Taxonomic Assignment.</title>
        <authorList>
            <person name="Coil D.A."/>
            <person name="Jospin G."/>
            <person name="Darling A.E."/>
            <person name="Wallis C."/>
            <person name="Davis I.J."/>
            <person name="Harris S."/>
            <person name="Eisen J.A."/>
            <person name="Holcombe L.J."/>
            <person name="O'Flynn C."/>
        </authorList>
    </citation>
    <scope>NUCLEOTIDE SEQUENCE [LARGE SCALE GENOMIC DNA]</scope>
    <source>
        <strain evidence="3 4">OH887_COT-365</strain>
    </source>
</reference>
<dbReference type="SUPFAM" id="SSF52540">
    <property type="entry name" value="P-loop containing nucleoside triphosphate hydrolases"/>
    <property type="match status" value="1"/>
</dbReference>
<keyword evidence="3" id="KW-0067">ATP-binding</keyword>
<evidence type="ECO:0000259" key="1">
    <source>
        <dbReference type="Pfam" id="PF13173"/>
    </source>
</evidence>
<dbReference type="EMBL" id="RQZG01000013">
    <property type="protein sequence ID" value="RRD04209.1"/>
    <property type="molecule type" value="Genomic_DNA"/>
</dbReference>
<dbReference type="PANTHER" id="PTHR33295">
    <property type="entry name" value="ATPASE"/>
    <property type="match status" value="1"/>
</dbReference>